<dbReference type="GO" id="GO:0015074">
    <property type="term" value="P:DNA integration"/>
    <property type="evidence" value="ECO:0007669"/>
    <property type="project" value="InterPro"/>
</dbReference>
<dbReference type="GO" id="GO:0032196">
    <property type="term" value="P:transposition"/>
    <property type="evidence" value="ECO:0007669"/>
    <property type="project" value="TreeGrafter"/>
</dbReference>
<name>A0A412KTD8_9FIRM</name>
<protein>
    <submittedName>
        <fullName evidence="3">IS30 family transposase</fullName>
    </submittedName>
</protein>
<dbReference type="InterPro" id="IPR053392">
    <property type="entry name" value="Transposase_IS30-like"/>
</dbReference>
<dbReference type="EMBL" id="QRVV01000034">
    <property type="protein sequence ID" value="RGS71867.1"/>
    <property type="molecule type" value="Genomic_DNA"/>
</dbReference>
<dbReference type="NCBIfam" id="NF033563">
    <property type="entry name" value="transpos_IS30"/>
    <property type="match status" value="1"/>
</dbReference>
<keyword evidence="1" id="KW-0233">DNA recombination</keyword>
<proteinExistence type="predicted"/>
<dbReference type="PROSITE" id="PS50994">
    <property type="entry name" value="INTEGRASE"/>
    <property type="match status" value="1"/>
</dbReference>
<dbReference type="Pfam" id="PF13936">
    <property type="entry name" value="HTH_38"/>
    <property type="match status" value="1"/>
</dbReference>
<gene>
    <name evidence="3" type="ORF">DWX77_11265</name>
</gene>
<dbReference type="GO" id="GO:0003676">
    <property type="term" value="F:nucleic acid binding"/>
    <property type="evidence" value="ECO:0007669"/>
    <property type="project" value="InterPro"/>
</dbReference>
<reference evidence="3 4" key="1">
    <citation type="submission" date="2018-08" db="EMBL/GenBank/DDBJ databases">
        <title>A genome reference for cultivated species of the human gut microbiota.</title>
        <authorList>
            <person name="Zou Y."/>
            <person name="Xue W."/>
            <person name="Luo G."/>
        </authorList>
    </citation>
    <scope>NUCLEOTIDE SEQUENCE [LARGE SCALE GENOMIC DNA]</scope>
    <source>
        <strain evidence="3 4">AF21-24</strain>
    </source>
</reference>
<feature type="domain" description="Integrase catalytic" evidence="2">
    <location>
        <begin position="193"/>
        <end position="357"/>
    </location>
</feature>
<dbReference type="PANTHER" id="PTHR10948:SF23">
    <property type="entry name" value="TRANSPOSASE INSI FOR INSERTION SEQUENCE ELEMENT IS30A-RELATED"/>
    <property type="match status" value="1"/>
</dbReference>
<dbReference type="SUPFAM" id="SSF53098">
    <property type="entry name" value="Ribonuclease H-like"/>
    <property type="match status" value="1"/>
</dbReference>
<evidence type="ECO:0000313" key="3">
    <source>
        <dbReference type="EMBL" id="RGS71867.1"/>
    </source>
</evidence>
<dbReference type="InterPro" id="IPR012337">
    <property type="entry name" value="RNaseH-like_sf"/>
</dbReference>
<dbReference type="GO" id="GO:0004803">
    <property type="term" value="F:transposase activity"/>
    <property type="evidence" value="ECO:0007669"/>
    <property type="project" value="TreeGrafter"/>
</dbReference>
<evidence type="ECO:0000256" key="1">
    <source>
        <dbReference type="ARBA" id="ARBA00023172"/>
    </source>
</evidence>
<accession>A0A412KTD8</accession>
<dbReference type="InterPro" id="IPR051917">
    <property type="entry name" value="Transposase-Integrase"/>
</dbReference>
<evidence type="ECO:0000259" key="2">
    <source>
        <dbReference type="PROSITE" id="PS50994"/>
    </source>
</evidence>
<organism evidence="3 4">
    <name type="scientific">Blautia obeum</name>
    <dbReference type="NCBI Taxonomy" id="40520"/>
    <lineage>
        <taxon>Bacteria</taxon>
        <taxon>Bacillati</taxon>
        <taxon>Bacillota</taxon>
        <taxon>Clostridia</taxon>
        <taxon>Lachnospirales</taxon>
        <taxon>Lachnospiraceae</taxon>
        <taxon>Blautia</taxon>
    </lineage>
</organism>
<dbReference type="InterPro" id="IPR001584">
    <property type="entry name" value="Integrase_cat-core"/>
</dbReference>
<dbReference type="PANTHER" id="PTHR10948">
    <property type="entry name" value="TRANSPOSASE"/>
    <property type="match status" value="1"/>
</dbReference>
<dbReference type="GO" id="GO:0006310">
    <property type="term" value="P:DNA recombination"/>
    <property type="evidence" value="ECO:0007669"/>
    <property type="project" value="UniProtKB-KW"/>
</dbReference>
<dbReference type="InterPro" id="IPR025246">
    <property type="entry name" value="IS30-like_HTH"/>
</dbReference>
<sequence>MSKYIPGNQKHLTLEDRIYIENELNRGTTFKDIAKFLCKGPTTISKEVKAHRISDWYHKGTFYNAKNFCVHRYHCRKTNACGKIILCGVKCSSCPTCNQTCRDFEKERCSRLDKAPYVCNGCPKKISQSPYQIVTNHPELELSVRTLYSYLDQGLFTARNVNLKRKVKFKPHKCHKTQISNRTVFINRTYQDFQTLHLESFTEMDTVHSSRDSKKTLLTFFFTKEKLFLTFLMNRCTEGAVRLILDRLEKHLGTYGFISTFEHILTDRGTEFGDPEALETGANGIQRTSIYYCDPMHSGQKGGLEQAHTMLRMVLPKGTSFEFLTQWDVNLIVNHINSTPRESLGGRTPYSVVLETLGEEVLNAFQLRPIAPDEVNLTPKLIRFNS</sequence>
<dbReference type="AlphaFoldDB" id="A0A412KTD8"/>
<dbReference type="Gene3D" id="3.30.420.10">
    <property type="entry name" value="Ribonuclease H-like superfamily/Ribonuclease H"/>
    <property type="match status" value="1"/>
</dbReference>
<comment type="caution">
    <text evidence="3">The sequence shown here is derived from an EMBL/GenBank/DDBJ whole genome shotgun (WGS) entry which is preliminary data.</text>
</comment>
<evidence type="ECO:0000313" key="4">
    <source>
        <dbReference type="Proteomes" id="UP000284242"/>
    </source>
</evidence>
<dbReference type="GO" id="GO:0005829">
    <property type="term" value="C:cytosol"/>
    <property type="evidence" value="ECO:0007669"/>
    <property type="project" value="TreeGrafter"/>
</dbReference>
<dbReference type="Proteomes" id="UP000284242">
    <property type="component" value="Unassembled WGS sequence"/>
</dbReference>
<dbReference type="InterPro" id="IPR036397">
    <property type="entry name" value="RNaseH_sf"/>
</dbReference>